<feature type="region of interest" description="Disordered" evidence="2">
    <location>
        <begin position="171"/>
        <end position="209"/>
    </location>
</feature>
<feature type="region of interest" description="Disordered" evidence="2">
    <location>
        <begin position="728"/>
        <end position="756"/>
    </location>
</feature>
<dbReference type="InterPro" id="IPR013120">
    <property type="entry name" value="FAR_NAD-bd"/>
</dbReference>
<keyword evidence="6" id="KW-1185">Reference proteome</keyword>
<accession>A0ABP1GAR6</accession>
<keyword evidence="1" id="KW-0521">NADP</keyword>
<dbReference type="EC" id="1.2.1.84" evidence="1"/>
<reference evidence="5 6" key="1">
    <citation type="submission" date="2024-06" db="EMBL/GenBank/DDBJ databases">
        <authorList>
            <person name="Kraege A."/>
            <person name="Thomma B."/>
        </authorList>
    </citation>
    <scope>NUCLEOTIDE SEQUENCE [LARGE SCALE GENOMIC DNA]</scope>
</reference>
<name>A0ABP1GAR6_9CHLO</name>
<dbReference type="Gene3D" id="3.40.50.720">
    <property type="entry name" value="NAD(P)-binding Rossmann-like Domain"/>
    <property type="match status" value="1"/>
</dbReference>
<comment type="caution">
    <text evidence="5">The sequence shown here is derived from an EMBL/GenBank/DDBJ whole genome shotgun (WGS) entry which is preliminary data.</text>
</comment>
<evidence type="ECO:0000313" key="5">
    <source>
        <dbReference type="EMBL" id="CAL5229310.1"/>
    </source>
</evidence>
<keyword evidence="1" id="KW-0443">Lipid metabolism</keyword>
<feature type="compositionally biased region" description="Low complexity" evidence="2">
    <location>
        <begin position="180"/>
        <end position="189"/>
    </location>
</feature>
<dbReference type="SUPFAM" id="SSF51735">
    <property type="entry name" value="NAD(P)-binding Rossmann-fold domains"/>
    <property type="match status" value="1"/>
</dbReference>
<protein>
    <recommendedName>
        <fullName evidence="1">Fatty acyl-CoA reductase</fullName>
        <ecNumber evidence="1">1.2.1.84</ecNumber>
    </recommendedName>
</protein>
<evidence type="ECO:0000256" key="1">
    <source>
        <dbReference type="RuleBase" id="RU363097"/>
    </source>
</evidence>
<feature type="domain" description="Thioester reductase (TE)" evidence="3">
    <location>
        <begin position="229"/>
        <end position="514"/>
    </location>
</feature>
<proteinExistence type="inferred from homology"/>
<organism evidence="5 6">
    <name type="scientific">Coccomyxa viridis</name>
    <dbReference type="NCBI Taxonomy" id="1274662"/>
    <lineage>
        <taxon>Eukaryota</taxon>
        <taxon>Viridiplantae</taxon>
        <taxon>Chlorophyta</taxon>
        <taxon>core chlorophytes</taxon>
        <taxon>Trebouxiophyceae</taxon>
        <taxon>Trebouxiophyceae incertae sedis</taxon>
        <taxon>Coccomyxaceae</taxon>
        <taxon>Coccomyxa</taxon>
    </lineage>
</organism>
<evidence type="ECO:0000256" key="2">
    <source>
        <dbReference type="SAM" id="MobiDB-lite"/>
    </source>
</evidence>
<dbReference type="InterPro" id="IPR036291">
    <property type="entry name" value="NAD(P)-bd_dom_sf"/>
</dbReference>
<evidence type="ECO:0000313" key="6">
    <source>
        <dbReference type="Proteomes" id="UP001497392"/>
    </source>
</evidence>
<feature type="compositionally biased region" description="Polar residues" evidence="2">
    <location>
        <begin position="1"/>
        <end position="13"/>
    </location>
</feature>
<feature type="compositionally biased region" description="Basic and acidic residues" evidence="2">
    <location>
        <begin position="14"/>
        <end position="24"/>
    </location>
</feature>
<evidence type="ECO:0000259" key="4">
    <source>
        <dbReference type="Pfam" id="PF09811"/>
    </source>
</evidence>
<dbReference type="EMBL" id="CAXHTA020000020">
    <property type="protein sequence ID" value="CAL5229310.1"/>
    <property type="molecule type" value="Genomic_DNA"/>
</dbReference>
<keyword evidence="1" id="KW-0444">Lipid biosynthesis</keyword>
<dbReference type="PANTHER" id="PTHR11011:SF45">
    <property type="entry name" value="FATTY ACYL-COA REDUCTASE CG8306-RELATED"/>
    <property type="match status" value="1"/>
</dbReference>
<comment type="catalytic activity">
    <reaction evidence="1">
        <text>a long-chain fatty acyl-CoA + 2 NADPH + 2 H(+) = a long-chain primary fatty alcohol + 2 NADP(+) + CoA</text>
        <dbReference type="Rhea" id="RHEA:52716"/>
        <dbReference type="ChEBI" id="CHEBI:15378"/>
        <dbReference type="ChEBI" id="CHEBI:57287"/>
        <dbReference type="ChEBI" id="CHEBI:57783"/>
        <dbReference type="ChEBI" id="CHEBI:58349"/>
        <dbReference type="ChEBI" id="CHEBI:77396"/>
        <dbReference type="ChEBI" id="CHEBI:83139"/>
        <dbReference type="EC" id="1.2.1.84"/>
    </reaction>
</comment>
<dbReference type="CDD" id="cd05236">
    <property type="entry name" value="FAR-N_SDR_e"/>
    <property type="match status" value="1"/>
</dbReference>
<dbReference type="Pfam" id="PF07993">
    <property type="entry name" value="NAD_binding_4"/>
    <property type="match status" value="1"/>
</dbReference>
<dbReference type="InterPro" id="IPR019191">
    <property type="entry name" value="Essential_protein_Yae1_N"/>
</dbReference>
<keyword evidence="1" id="KW-0560">Oxidoreductase</keyword>
<feature type="compositionally biased region" description="Polar residues" evidence="2">
    <location>
        <begin position="741"/>
        <end position="756"/>
    </location>
</feature>
<evidence type="ECO:0000259" key="3">
    <source>
        <dbReference type="Pfam" id="PF07993"/>
    </source>
</evidence>
<dbReference type="Pfam" id="PF09811">
    <property type="entry name" value="Yae1_N"/>
    <property type="match status" value="1"/>
</dbReference>
<dbReference type="Proteomes" id="UP001497392">
    <property type="component" value="Unassembled WGS sequence"/>
</dbReference>
<comment type="function">
    <text evidence="1">Catalyzes the reduction of fatty acyl-CoA to fatty alcohols.</text>
</comment>
<feature type="region of interest" description="Disordered" evidence="2">
    <location>
        <begin position="1"/>
        <end position="24"/>
    </location>
</feature>
<dbReference type="PANTHER" id="PTHR11011">
    <property type="entry name" value="MALE STERILITY PROTEIN 2-RELATED"/>
    <property type="match status" value="1"/>
</dbReference>
<sequence length="796" mass="87381">MCASKDQANGEAQEQSRVDPEIDQEWEARRARFHNVGYKEGLEEGKAKTLQQGFDEGFRTGAQMGYQEGISRGLKVTREALAQLTAKAALGESPLAKTFQRTGASLKDVTVLRSHIFQAAHGQNVTPAGPDEASHRWHQPSVSTFVRRSGRCQRVLAGRQGRGAMVSVSSFVHPTEDSSSDSQESPSGSPSGGSFVGSPDCTTQDEPPVLPPSVTLSVDACFSGATVLITGVTGFVGSTVLEQLLRVCPSVKRVYVVIREKRGMTGVERMDWLYHKKPLFLMHWKDGKVPQSVQDKVVVIPGDLHKAGLGLSEEDEARIVNEVQFVIHSAASISFFEHIHTLLEQNYEATKKVATLALKIKQLKAFVHVSTAYVNCNLPRGSHIEEQIYPLHHKDGKKMEHKKIAIKLAAMPPNKAEAEAQRLLKEVGLPNSYTLTKHMCEDLLEELHCKKFPVCITRPTIIGAIAHLPVPGYFGNAAGLTSATLAFATGMARFTCHDPHNVYDVIPCDLVASGILVAACALTKPEIDYNKVLVVHNASSCTHPANYYHLMKTIVYPYWNADPPEHRLSKKNYKKVDHPTAFVPEDSLKFKAMRLKHGLKFRMTSVALKMAGHKKVANMIISSWKVWKLYNTKTMDFHLFFCAKKAQELQALLVADEKEDVTSKGVKLIWEEGKDEWAPYALAHMEAIRAKYFPKNVKDASADKSKGMVEKALPSAKTVDHLADAAATNAPAGPMKEGTLVGTNPEASDKALQQQTSRRTMFAGRKDLQAADPAPLPHPNPNGTATINVQPTVAAC</sequence>
<gene>
    <name evidence="5" type="primary">g12613</name>
    <name evidence="5" type="ORF">VP750_LOCUS11216</name>
</gene>
<dbReference type="InterPro" id="IPR026055">
    <property type="entry name" value="FAR"/>
</dbReference>
<feature type="domain" description="Essential protein Yae1 N-terminal" evidence="4">
    <location>
        <begin position="37"/>
        <end position="73"/>
    </location>
</feature>
<comment type="similarity">
    <text evidence="1">Belongs to the fatty acyl-CoA reductase family.</text>
</comment>